<comment type="caution">
    <text evidence="1">The sequence shown here is derived from an EMBL/GenBank/DDBJ whole genome shotgun (WGS) entry which is preliminary data.</text>
</comment>
<protein>
    <submittedName>
        <fullName evidence="1">STAS/SEC14 domain-containing protein</fullName>
    </submittedName>
</protein>
<proteinExistence type="predicted"/>
<evidence type="ECO:0000313" key="1">
    <source>
        <dbReference type="EMBL" id="MBF9239729.1"/>
    </source>
</evidence>
<organism evidence="1 2">
    <name type="scientific">Hymenobacter jeongseonensis</name>
    <dbReference type="NCBI Taxonomy" id="2791027"/>
    <lineage>
        <taxon>Bacteria</taxon>
        <taxon>Pseudomonadati</taxon>
        <taxon>Bacteroidota</taxon>
        <taxon>Cytophagia</taxon>
        <taxon>Cytophagales</taxon>
        <taxon>Hymenobacteraceae</taxon>
        <taxon>Hymenobacter</taxon>
    </lineage>
</organism>
<name>A0ABS0IMX8_9BACT</name>
<sequence>MYYRNPLGSITYDPLGFVALKWSDAPVTSAELQSLYAHTLQALRYHETCKLLTDQTDRQALSEEMQTWIVEQSIPQAIADCAYSHCAIVECSREDHRQAARAVGSRLTGPLEFRYFEQESDARQWLQST</sequence>
<evidence type="ECO:0000313" key="2">
    <source>
        <dbReference type="Proteomes" id="UP000597617"/>
    </source>
</evidence>
<accession>A0ABS0IMX8</accession>
<gene>
    <name evidence="1" type="ORF">I2I05_20215</name>
</gene>
<dbReference type="Proteomes" id="UP000597617">
    <property type="component" value="Unassembled WGS sequence"/>
</dbReference>
<dbReference type="Pfam" id="PF11964">
    <property type="entry name" value="SpoIIAA-like"/>
    <property type="match status" value="1"/>
</dbReference>
<reference evidence="1 2" key="1">
    <citation type="submission" date="2020-11" db="EMBL/GenBank/DDBJ databases">
        <authorList>
            <person name="Kim M.K."/>
        </authorList>
    </citation>
    <scope>NUCLEOTIDE SEQUENCE [LARGE SCALE GENOMIC DNA]</scope>
    <source>
        <strain evidence="1 2">BT683</strain>
    </source>
</reference>
<dbReference type="InterPro" id="IPR021866">
    <property type="entry name" value="SpoIIAA-like"/>
</dbReference>
<dbReference type="EMBL" id="JADQDQ010000017">
    <property type="protein sequence ID" value="MBF9239729.1"/>
    <property type="molecule type" value="Genomic_DNA"/>
</dbReference>
<keyword evidence="2" id="KW-1185">Reference proteome</keyword>